<dbReference type="InterPro" id="IPR003715">
    <property type="entry name" value="Poly_export_N"/>
</dbReference>
<evidence type="ECO:0000313" key="5">
    <source>
        <dbReference type="Proteomes" id="UP001215827"/>
    </source>
</evidence>
<dbReference type="InterPro" id="IPR019554">
    <property type="entry name" value="Soluble_ligand-bd"/>
</dbReference>
<dbReference type="RefSeq" id="WP_278014740.1">
    <property type="nucleotide sequence ID" value="NZ_CP121106.1"/>
</dbReference>
<sequence length="226" mass="23686">MATATFLVAACGTTPPPAIGPTVIQPATGMGQDSYSSAAPTLYRLRGTDKISVVVYREPDLSLEEVAIALDGTVGLPLLGAVQAAGLTTNELAEDIELRLRAAGVKDPQVSLNLTSAASHRVTVEGGVEDPGVYTFQPGDRLSAALALADGPTRVANLKEVAIFREGEGGISVAKFDYRSVSQGTMIDPVLEPGDRVVVGLSGLSQFWQDFLRALPAFGLFTNVNW</sequence>
<dbReference type="Pfam" id="PF10531">
    <property type="entry name" value="SLBB"/>
    <property type="match status" value="1"/>
</dbReference>
<dbReference type="Pfam" id="PF02563">
    <property type="entry name" value="Poly_export"/>
    <property type="match status" value="1"/>
</dbReference>
<dbReference type="EMBL" id="CP121106">
    <property type="protein sequence ID" value="WFL75972.1"/>
    <property type="molecule type" value="Genomic_DNA"/>
</dbReference>
<dbReference type="Proteomes" id="UP001215827">
    <property type="component" value="Chromosome"/>
</dbReference>
<evidence type="ECO:0000256" key="1">
    <source>
        <dbReference type="ARBA" id="ARBA00022729"/>
    </source>
</evidence>
<feature type="domain" description="Polysaccharide export protein N-terminal" evidence="2">
    <location>
        <begin position="39"/>
        <end position="114"/>
    </location>
</feature>
<evidence type="ECO:0000259" key="2">
    <source>
        <dbReference type="Pfam" id="PF02563"/>
    </source>
</evidence>
<organism evidence="4 5">
    <name type="scientific">Altererythrobacter arenosus</name>
    <dbReference type="NCBI Taxonomy" id="3032592"/>
    <lineage>
        <taxon>Bacteria</taxon>
        <taxon>Pseudomonadati</taxon>
        <taxon>Pseudomonadota</taxon>
        <taxon>Alphaproteobacteria</taxon>
        <taxon>Sphingomonadales</taxon>
        <taxon>Erythrobacteraceae</taxon>
        <taxon>Altererythrobacter</taxon>
    </lineage>
</organism>
<evidence type="ECO:0000313" key="4">
    <source>
        <dbReference type="EMBL" id="WFL75972.1"/>
    </source>
</evidence>
<reference evidence="4 5" key="1">
    <citation type="submission" date="2023-03" db="EMBL/GenBank/DDBJ databases">
        <title>Altererythrobacter sp. CAU 1644 isolated from sand.</title>
        <authorList>
            <person name="Kim W."/>
        </authorList>
    </citation>
    <scope>NUCLEOTIDE SEQUENCE [LARGE SCALE GENOMIC DNA]</scope>
    <source>
        <strain evidence="4 5">CAU 1644</strain>
    </source>
</reference>
<dbReference type="InterPro" id="IPR049712">
    <property type="entry name" value="Poly_export"/>
</dbReference>
<evidence type="ECO:0000259" key="3">
    <source>
        <dbReference type="Pfam" id="PF10531"/>
    </source>
</evidence>
<dbReference type="PANTHER" id="PTHR33619">
    <property type="entry name" value="POLYSACCHARIDE EXPORT PROTEIN GFCE-RELATED"/>
    <property type="match status" value="1"/>
</dbReference>
<keyword evidence="5" id="KW-1185">Reference proteome</keyword>
<keyword evidence="1" id="KW-0732">Signal</keyword>
<protein>
    <submittedName>
        <fullName evidence="4">Polysaccharide export protein</fullName>
    </submittedName>
</protein>
<proteinExistence type="predicted"/>
<accession>A0ABY8FLT0</accession>
<feature type="domain" description="Soluble ligand binding" evidence="3">
    <location>
        <begin position="121"/>
        <end position="170"/>
    </location>
</feature>
<dbReference type="Gene3D" id="3.10.560.10">
    <property type="entry name" value="Outer membrane lipoprotein wza domain like"/>
    <property type="match status" value="1"/>
</dbReference>
<dbReference type="PANTHER" id="PTHR33619:SF3">
    <property type="entry name" value="POLYSACCHARIDE EXPORT PROTEIN GFCE-RELATED"/>
    <property type="match status" value="1"/>
</dbReference>
<name>A0ABY8FLT0_9SPHN</name>
<gene>
    <name evidence="4" type="ORF">P7228_08100</name>
</gene>